<dbReference type="InterPro" id="IPR050360">
    <property type="entry name" value="MFS_Sugar_Transporters"/>
</dbReference>
<dbReference type="Gene3D" id="1.20.1250.20">
    <property type="entry name" value="MFS general substrate transporter like domains"/>
    <property type="match status" value="1"/>
</dbReference>
<dbReference type="Proteomes" id="UP001215280">
    <property type="component" value="Unassembled WGS sequence"/>
</dbReference>
<evidence type="ECO:0000256" key="1">
    <source>
        <dbReference type="ARBA" id="ARBA00004141"/>
    </source>
</evidence>
<protein>
    <submittedName>
        <fullName evidence="3">Uncharacterized protein</fullName>
    </submittedName>
</protein>
<dbReference type="GO" id="GO:0005351">
    <property type="term" value="F:carbohydrate:proton symporter activity"/>
    <property type="evidence" value="ECO:0007669"/>
    <property type="project" value="TreeGrafter"/>
</dbReference>
<dbReference type="PANTHER" id="PTHR48022:SF79">
    <property type="entry name" value="LACTOSE PERMEASE, PUTATIVE (AFU_ORTHOLOGUE AFUA_6G01860)-RELATED"/>
    <property type="match status" value="1"/>
</dbReference>
<reference evidence="3" key="1">
    <citation type="submission" date="2023-03" db="EMBL/GenBank/DDBJ databases">
        <title>Massive genome expansion in bonnet fungi (Mycena s.s.) driven by repeated elements and novel gene families across ecological guilds.</title>
        <authorList>
            <consortium name="Lawrence Berkeley National Laboratory"/>
            <person name="Harder C.B."/>
            <person name="Miyauchi S."/>
            <person name="Viragh M."/>
            <person name="Kuo A."/>
            <person name="Thoen E."/>
            <person name="Andreopoulos B."/>
            <person name="Lu D."/>
            <person name="Skrede I."/>
            <person name="Drula E."/>
            <person name="Henrissat B."/>
            <person name="Morin E."/>
            <person name="Kohler A."/>
            <person name="Barry K."/>
            <person name="LaButti K."/>
            <person name="Morin E."/>
            <person name="Salamov A."/>
            <person name="Lipzen A."/>
            <person name="Mereny Z."/>
            <person name="Hegedus B."/>
            <person name="Baldrian P."/>
            <person name="Stursova M."/>
            <person name="Weitz H."/>
            <person name="Taylor A."/>
            <person name="Grigoriev I.V."/>
            <person name="Nagy L.G."/>
            <person name="Martin F."/>
            <person name="Kauserud H."/>
        </authorList>
    </citation>
    <scope>NUCLEOTIDE SEQUENCE</scope>
    <source>
        <strain evidence="3">CBHHK188m</strain>
    </source>
</reference>
<proteinExistence type="predicted"/>
<feature type="transmembrane region" description="Helical" evidence="2">
    <location>
        <begin position="23"/>
        <end position="43"/>
    </location>
</feature>
<accession>A0AAD7K8Q0</accession>
<comment type="caution">
    <text evidence="3">The sequence shown here is derived from an EMBL/GenBank/DDBJ whole genome shotgun (WGS) entry which is preliminary data.</text>
</comment>
<comment type="subcellular location">
    <subcellularLocation>
        <location evidence="1">Membrane</location>
        <topology evidence="1">Multi-pass membrane protein</topology>
    </subcellularLocation>
</comment>
<keyword evidence="2" id="KW-0812">Transmembrane</keyword>
<sequence length="191" mass="21213">MAAAGMMVSTGSYASDWSWRLPLFVQVVPTALNVLFISIHLLLSRIVRRIPPHAARRPRWLYAHGETDGARRILARFHSSNGDLDSPLVTLEIEAISENIALDGADSVFSLCMSCPYLVSLRYREPVGFPPTVPHSRRPEPHLHGHSHWLVLSTPLLSGLSLFLDFFGQLSGNGLIRYFFPVLLKNAGITS</sequence>
<dbReference type="PANTHER" id="PTHR48022">
    <property type="entry name" value="PLASTIDIC GLUCOSE TRANSPORTER 4"/>
    <property type="match status" value="1"/>
</dbReference>
<dbReference type="AlphaFoldDB" id="A0AAD7K8Q0"/>
<dbReference type="GO" id="GO:0016020">
    <property type="term" value="C:membrane"/>
    <property type="evidence" value="ECO:0007669"/>
    <property type="project" value="UniProtKB-SubCell"/>
</dbReference>
<dbReference type="InterPro" id="IPR036259">
    <property type="entry name" value="MFS_trans_sf"/>
</dbReference>
<evidence type="ECO:0000313" key="4">
    <source>
        <dbReference type="Proteomes" id="UP001215280"/>
    </source>
</evidence>
<keyword evidence="2" id="KW-1133">Transmembrane helix</keyword>
<evidence type="ECO:0000256" key="2">
    <source>
        <dbReference type="SAM" id="Phobius"/>
    </source>
</evidence>
<keyword evidence="4" id="KW-1185">Reference proteome</keyword>
<gene>
    <name evidence="3" type="ORF">DFH07DRAFT_437202</name>
</gene>
<keyword evidence="2" id="KW-0472">Membrane</keyword>
<organism evidence="3 4">
    <name type="scientific">Mycena maculata</name>
    <dbReference type="NCBI Taxonomy" id="230809"/>
    <lineage>
        <taxon>Eukaryota</taxon>
        <taxon>Fungi</taxon>
        <taxon>Dikarya</taxon>
        <taxon>Basidiomycota</taxon>
        <taxon>Agaricomycotina</taxon>
        <taxon>Agaricomycetes</taxon>
        <taxon>Agaricomycetidae</taxon>
        <taxon>Agaricales</taxon>
        <taxon>Marasmiineae</taxon>
        <taxon>Mycenaceae</taxon>
        <taxon>Mycena</taxon>
    </lineage>
</organism>
<name>A0AAD7K8Q0_9AGAR</name>
<evidence type="ECO:0000313" key="3">
    <source>
        <dbReference type="EMBL" id="KAJ7780630.1"/>
    </source>
</evidence>
<dbReference type="SUPFAM" id="SSF103473">
    <property type="entry name" value="MFS general substrate transporter"/>
    <property type="match status" value="1"/>
</dbReference>
<dbReference type="EMBL" id="JARJLG010000005">
    <property type="protein sequence ID" value="KAJ7780630.1"/>
    <property type="molecule type" value="Genomic_DNA"/>
</dbReference>